<name>A0A4Y7JWS6_PAPSO</name>
<feature type="region of interest" description="Disordered" evidence="1">
    <location>
        <begin position="1"/>
        <end position="29"/>
    </location>
</feature>
<dbReference type="Proteomes" id="UP000316621">
    <property type="component" value="Chromosome 6"/>
</dbReference>
<accession>A0A4Y7JWS6</accession>
<evidence type="ECO:0000313" key="2">
    <source>
        <dbReference type="EMBL" id="RZC65147.1"/>
    </source>
</evidence>
<organism evidence="2 3">
    <name type="scientific">Papaver somniferum</name>
    <name type="common">Opium poppy</name>
    <dbReference type="NCBI Taxonomy" id="3469"/>
    <lineage>
        <taxon>Eukaryota</taxon>
        <taxon>Viridiplantae</taxon>
        <taxon>Streptophyta</taxon>
        <taxon>Embryophyta</taxon>
        <taxon>Tracheophyta</taxon>
        <taxon>Spermatophyta</taxon>
        <taxon>Magnoliopsida</taxon>
        <taxon>Ranunculales</taxon>
        <taxon>Papaveraceae</taxon>
        <taxon>Papaveroideae</taxon>
        <taxon>Papaver</taxon>
    </lineage>
</organism>
<protein>
    <submittedName>
        <fullName evidence="2">Uncharacterized protein</fullName>
    </submittedName>
</protein>
<feature type="region of interest" description="Disordered" evidence="1">
    <location>
        <begin position="61"/>
        <end position="101"/>
    </location>
</feature>
<evidence type="ECO:0000256" key="1">
    <source>
        <dbReference type="SAM" id="MobiDB-lite"/>
    </source>
</evidence>
<gene>
    <name evidence="2" type="ORF">C5167_008840</name>
</gene>
<feature type="compositionally biased region" description="Polar residues" evidence="1">
    <location>
        <begin position="1"/>
        <end position="28"/>
    </location>
</feature>
<keyword evidence="3" id="KW-1185">Reference proteome</keyword>
<dbReference type="EMBL" id="CM010720">
    <property type="protein sequence ID" value="RZC65147.1"/>
    <property type="molecule type" value="Genomic_DNA"/>
</dbReference>
<dbReference type="Gramene" id="RZC65147">
    <property type="protein sequence ID" value="RZC65147"/>
    <property type="gene ID" value="C5167_008840"/>
</dbReference>
<evidence type="ECO:0000313" key="3">
    <source>
        <dbReference type="Proteomes" id="UP000316621"/>
    </source>
</evidence>
<feature type="compositionally biased region" description="Polar residues" evidence="1">
    <location>
        <begin position="77"/>
        <end position="88"/>
    </location>
</feature>
<proteinExistence type="predicted"/>
<sequence>MTSSTQPTQFDESLVVTATTQQTQSDNPETYRLVQLKPNLCDMTDVEVNEVVDAVVSDINQGVENSDHGPVEMENAEPTSTAKTQENIGSDPLNFSLGIDKTPKPVGELIKEVSNRLRESQPGFVHQRVLRNRKIQTQDLKLFESKAKKIKDC</sequence>
<dbReference type="AlphaFoldDB" id="A0A4Y7JWS6"/>
<reference evidence="2 3" key="1">
    <citation type="journal article" date="2018" name="Science">
        <title>The opium poppy genome and morphinan production.</title>
        <authorList>
            <person name="Guo L."/>
            <person name="Winzer T."/>
            <person name="Yang X."/>
            <person name="Li Y."/>
            <person name="Ning Z."/>
            <person name="He Z."/>
            <person name="Teodor R."/>
            <person name="Lu Y."/>
            <person name="Bowser T.A."/>
            <person name="Graham I.A."/>
            <person name="Ye K."/>
        </authorList>
    </citation>
    <scope>NUCLEOTIDE SEQUENCE [LARGE SCALE GENOMIC DNA]</scope>
    <source>
        <strain evidence="3">cv. HN1</strain>
        <tissue evidence="2">Leaves</tissue>
    </source>
</reference>